<dbReference type="CDD" id="cd04301">
    <property type="entry name" value="NAT_SF"/>
    <property type="match status" value="1"/>
</dbReference>
<dbReference type="PANTHER" id="PTHR43072">
    <property type="entry name" value="N-ACETYLTRANSFERASE"/>
    <property type="match status" value="1"/>
</dbReference>
<proteinExistence type="predicted"/>
<dbReference type="InterPro" id="IPR016181">
    <property type="entry name" value="Acyl_CoA_acyltransferase"/>
</dbReference>
<dbReference type="AlphaFoldDB" id="A0A0C1U3T4"/>
<reference evidence="2 3" key="1">
    <citation type="journal article" date="2015" name="Infect. Genet. Evol.">
        <title>Genomic sequences of six botulinum neurotoxin-producing strains representing three clostridial species illustrate the mobility and diversity of botulinum neurotoxin genes.</title>
        <authorList>
            <person name="Smith T.J."/>
            <person name="Hill K.K."/>
            <person name="Xie G."/>
            <person name="Foley B.T."/>
            <person name="Williamson C.H."/>
            <person name="Foster J.T."/>
            <person name="Johnson S.L."/>
            <person name="Chertkov O."/>
            <person name="Teshima H."/>
            <person name="Gibbons H.S."/>
            <person name="Johnsky L.A."/>
            <person name="Karavis M.A."/>
            <person name="Smith L.A."/>
        </authorList>
    </citation>
    <scope>NUCLEOTIDE SEQUENCE [LARGE SCALE GENOMIC DNA]</scope>
    <source>
        <strain evidence="2 3">CDC 2741</strain>
    </source>
</reference>
<dbReference type="PIRSF" id="PIRSF037663">
    <property type="entry name" value="Acetyltransf_GNAT_prd"/>
    <property type="match status" value="1"/>
</dbReference>
<comment type="caution">
    <text evidence="2">The sequence shown here is derived from an EMBL/GenBank/DDBJ whole genome shotgun (WGS) entry which is preliminary data.</text>
</comment>
<name>A0A0C1U3T4_9CLOT</name>
<evidence type="ECO:0000313" key="3">
    <source>
        <dbReference type="Proteomes" id="UP000031366"/>
    </source>
</evidence>
<dbReference type="FunFam" id="3.40.630.30:FF:000133">
    <property type="entry name" value="Acetyltransferase, GNAT family"/>
    <property type="match status" value="1"/>
</dbReference>
<dbReference type="STRING" id="29341.RSJ17_09225"/>
<keyword evidence="3" id="KW-1185">Reference proteome</keyword>
<dbReference type="SUPFAM" id="SSF55729">
    <property type="entry name" value="Acyl-CoA N-acyltransferases (Nat)"/>
    <property type="match status" value="1"/>
</dbReference>
<evidence type="ECO:0000259" key="1">
    <source>
        <dbReference type="PROSITE" id="PS51186"/>
    </source>
</evidence>
<dbReference type="GO" id="GO:0016747">
    <property type="term" value="F:acyltransferase activity, transferring groups other than amino-acyl groups"/>
    <property type="evidence" value="ECO:0007669"/>
    <property type="project" value="InterPro"/>
</dbReference>
<dbReference type="PROSITE" id="PS51186">
    <property type="entry name" value="GNAT"/>
    <property type="match status" value="1"/>
</dbReference>
<protein>
    <recommendedName>
        <fullName evidence="1">N-acetyltransferase domain-containing protein</fullName>
    </recommendedName>
</protein>
<dbReference type="Gene3D" id="3.40.630.30">
    <property type="match status" value="1"/>
</dbReference>
<gene>
    <name evidence="2" type="ORF">U732_3107</name>
</gene>
<dbReference type="Pfam" id="PF00583">
    <property type="entry name" value="Acetyltransf_1"/>
    <property type="match status" value="1"/>
</dbReference>
<evidence type="ECO:0000313" key="2">
    <source>
        <dbReference type="EMBL" id="KIE47464.1"/>
    </source>
</evidence>
<dbReference type="OrthoDB" id="5319888at2"/>
<sequence>MNIRTVQESDYTEVITEIDAWWGGRHMSDMLPRLFFKHFQNTSFIAEENDKIIGFLIGFISQSYLTEAYIHFIGVHPEYRKSGIAKELYELFFNAANKLGCTTVHSVTSPINKGSIAFHKKMGFEVEKGDNEIDGISVTTNYDGNGGNRVLFIKELLD</sequence>
<organism evidence="2 3">
    <name type="scientific">Clostridium argentinense CDC 2741</name>
    <dbReference type="NCBI Taxonomy" id="1418104"/>
    <lineage>
        <taxon>Bacteria</taxon>
        <taxon>Bacillati</taxon>
        <taxon>Bacillota</taxon>
        <taxon>Clostridia</taxon>
        <taxon>Eubacteriales</taxon>
        <taxon>Clostridiaceae</taxon>
        <taxon>Clostridium</taxon>
    </lineage>
</organism>
<feature type="domain" description="N-acetyltransferase" evidence="1">
    <location>
        <begin position="1"/>
        <end position="145"/>
    </location>
</feature>
<dbReference type="Proteomes" id="UP000031366">
    <property type="component" value="Unassembled WGS sequence"/>
</dbReference>
<accession>A0A0C1U3T4</accession>
<dbReference type="PANTHER" id="PTHR43072:SF36">
    <property type="entry name" value="RIBOSOMAL-PROTEIN-ALANINE ACETYLTRANSFERASE"/>
    <property type="match status" value="1"/>
</dbReference>
<dbReference type="InterPro" id="IPR000182">
    <property type="entry name" value="GNAT_dom"/>
</dbReference>
<dbReference type="RefSeq" id="WP_039631554.1">
    <property type="nucleotide sequence ID" value="NZ_AYSO01000014.1"/>
</dbReference>
<dbReference type="EMBL" id="AYSO01000014">
    <property type="protein sequence ID" value="KIE47464.1"/>
    <property type="molecule type" value="Genomic_DNA"/>
</dbReference>
<dbReference type="InterPro" id="IPR017255">
    <property type="entry name" value="AcTrfase_GNAT_prd"/>
</dbReference>